<evidence type="ECO:0000256" key="9">
    <source>
        <dbReference type="SAM" id="MobiDB-lite"/>
    </source>
</evidence>
<evidence type="ECO:0000256" key="1">
    <source>
        <dbReference type="ARBA" id="ARBA00004542"/>
    </source>
</evidence>
<keyword evidence="6 8" id="KW-0472">Membrane</keyword>
<accession>A0A1I8FHM6</accession>
<dbReference type="AlphaFoldDB" id="A0A1I8FHM6"/>
<keyword evidence="4" id="KW-0732">Signal</keyword>
<evidence type="ECO:0000256" key="5">
    <source>
        <dbReference type="ARBA" id="ARBA00022989"/>
    </source>
</evidence>
<dbReference type="GO" id="GO:0000421">
    <property type="term" value="C:autophagosome membrane"/>
    <property type="evidence" value="ECO:0007669"/>
    <property type="project" value="UniProtKB-SubCell"/>
</dbReference>
<reference evidence="11" key="1">
    <citation type="submission" date="2016-11" db="UniProtKB">
        <authorList>
            <consortium name="WormBaseParasite"/>
        </authorList>
    </citation>
    <scope>IDENTIFICATION</scope>
</reference>
<dbReference type="GO" id="GO:0072657">
    <property type="term" value="P:protein localization to membrane"/>
    <property type="evidence" value="ECO:0007669"/>
    <property type="project" value="TreeGrafter"/>
</dbReference>
<dbReference type="PANTHER" id="PTHR10766:SF177">
    <property type="entry name" value="TRANSMEMBRANE 9 SUPERFAMILY MEMBER 1"/>
    <property type="match status" value="1"/>
</dbReference>
<evidence type="ECO:0000256" key="7">
    <source>
        <dbReference type="ARBA" id="ARBA00037688"/>
    </source>
</evidence>
<feature type="region of interest" description="Disordered" evidence="9">
    <location>
        <begin position="609"/>
        <end position="639"/>
    </location>
</feature>
<keyword evidence="10" id="KW-1185">Reference proteome</keyword>
<evidence type="ECO:0000256" key="3">
    <source>
        <dbReference type="ARBA" id="ARBA00022692"/>
    </source>
</evidence>
<dbReference type="WBParaSite" id="maker-unitig_35246-snap-gene-0.1-mRNA-1">
    <property type="protein sequence ID" value="maker-unitig_35246-snap-gene-0.1-mRNA-1"/>
    <property type="gene ID" value="maker-unitig_35246-snap-gene-0.1"/>
</dbReference>
<protein>
    <recommendedName>
        <fullName evidence="8">Transmembrane 9 superfamily member</fullName>
    </recommendedName>
</protein>
<dbReference type="InterPro" id="IPR043130">
    <property type="entry name" value="CDP-OH_PTrfase_TM_dom"/>
</dbReference>
<dbReference type="Gene3D" id="1.20.120.1760">
    <property type="match status" value="1"/>
</dbReference>
<sequence>MDGKQAGAPGTSSPVGEMFDHGLDSWATLFFPMGVYGGTAQCGGLLPCTLAIMGQFVPVPTGEKYVTGMFFLPWAYDLSQVAFVSVYAFTFAVGDSFCRLLPLAHLDLLIWSSLKLQLLQFGFWMAVGVRADAFTECYSAYANQEPAAATIPLSAADDGGWLSPAPSCWFSCGVVVVRLIVSQMSQHQVHEASTCSAAIYSAVSLATSSWAEGRDVQQELAVLNQMLDHFKLRAFVIESPQKKSNLLLLCCARGAARAAGGAELYKQGGPVQVYVNKVGPYFNPHETYTYYYQLPVCRRATIVHTTSASCWTETAWRSPCSTSGSARTPPTRCCAASSCLRADLEQLAHGRGGPVLLRVRVDDIPVRGFVGHLEETGFVPHSHKVFLWTHFSFRFYFSGQRIVFVKVVTQEKAPWTLAKLQPGSQVAFTYSVAWVKSDVKFEDRAKLIKDTRLLLPKNPGDPLAVVINSLISCCSSSALSPYNLEDEEADEDSDNVLLLRPTIGVGAQFLAIITGLFVMAAARCPVQRARTGNITPPASCCTPSPLAIAGFVSCRMFRRLGGERWARNVLLTSFLFAFPLFMALPWSTVLLLLCHVAVRSASALTILGGHGRQRNAPPGHGRSLSHKEHPQGDPRRALLTRPGPVHCLIGGFLSFQRRV</sequence>
<feature type="transmembrane region" description="Helical" evidence="8">
    <location>
        <begin position="565"/>
        <end position="583"/>
    </location>
</feature>
<organism evidence="10 11">
    <name type="scientific">Macrostomum lignano</name>
    <dbReference type="NCBI Taxonomy" id="282301"/>
    <lineage>
        <taxon>Eukaryota</taxon>
        <taxon>Metazoa</taxon>
        <taxon>Spiralia</taxon>
        <taxon>Lophotrochozoa</taxon>
        <taxon>Platyhelminthes</taxon>
        <taxon>Rhabditophora</taxon>
        <taxon>Macrostomorpha</taxon>
        <taxon>Macrostomida</taxon>
        <taxon>Macrostomidae</taxon>
        <taxon>Macrostomum</taxon>
    </lineage>
</organism>
<evidence type="ECO:0000313" key="11">
    <source>
        <dbReference type="WBParaSite" id="maker-unitig_35246-snap-gene-0.1-mRNA-1"/>
    </source>
</evidence>
<dbReference type="Proteomes" id="UP000095280">
    <property type="component" value="Unplaced"/>
</dbReference>
<dbReference type="PANTHER" id="PTHR10766">
    <property type="entry name" value="TRANSMEMBRANE 9 SUPERFAMILY PROTEIN"/>
    <property type="match status" value="1"/>
</dbReference>
<evidence type="ECO:0000256" key="6">
    <source>
        <dbReference type="ARBA" id="ARBA00023136"/>
    </source>
</evidence>
<comment type="function">
    <text evidence="7">Plays an essential role in autophagy.</text>
</comment>
<evidence type="ECO:0000313" key="10">
    <source>
        <dbReference type="Proteomes" id="UP000095280"/>
    </source>
</evidence>
<dbReference type="InterPro" id="IPR004240">
    <property type="entry name" value="EMP70"/>
</dbReference>
<evidence type="ECO:0000256" key="4">
    <source>
        <dbReference type="ARBA" id="ARBA00022729"/>
    </source>
</evidence>
<comment type="similarity">
    <text evidence="2 8">Belongs to the nonaspanin (TM9SF) (TC 9.A.2) family.</text>
</comment>
<comment type="caution">
    <text evidence="8">Lacks conserved residue(s) required for the propagation of feature annotation.</text>
</comment>
<evidence type="ECO:0000256" key="8">
    <source>
        <dbReference type="RuleBase" id="RU363079"/>
    </source>
</evidence>
<name>A0A1I8FHM6_9PLAT</name>
<keyword evidence="5 8" id="KW-1133">Transmembrane helix</keyword>
<feature type="transmembrane region" description="Helical" evidence="8">
    <location>
        <begin position="503"/>
        <end position="522"/>
    </location>
</feature>
<proteinExistence type="inferred from homology"/>
<evidence type="ECO:0000256" key="2">
    <source>
        <dbReference type="ARBA" id="ARBA00005227"/>
    </source>
</evidence>
<dbReference type="Pfam" id="PF02990">
    <property type="entry name" value="EMP70"/>
    <property type="match status" value="2"/>
</dbReference>
<keyword evidence="3 8" id="KW-0812">Transmembrane</keyword>
<comment type="subcellular location">
    <subcellularLocation>
        <location evidence="1">Cytoplasmic vesicle</location>
        <location evidence="1">Autophagosome membrane</location>
        <topology evidence="1">Multi-pass membrane protein</topology>
    </subcellularLocation>
</comment>
<feature type="compositionally biased region" description="Basic and acidic residues" evidence="9">
    <location>
        <begin position="625"/>
        <end position="636"/>
    </location>
</feature>